<sequence>MIKQEMLHMRKNTRAVLTTLSSDPGKALCGLEIYDRTGLLPGTTYPILLRLQTDGWVRAYWAEPDSADPQQPRRRHYQITNLGVRAAQMPSAATVGLAGLMRRWWPALHLQDDPSIA</sequence>
<protein>
    <submittedName>
        <fullName evidence="2">PadR family transcriptional regulator</fullName>
    </submittedName>
</protein>
<dbReference type="Gene3D" id="1.10.10.10">
    <property type="entry name" value="Winged helix-like DNA-binding domain superfamily/Winged helix DNA-binding domain"/>
    <property type="match status" value="1"/>
</dbReference>
<dbReference type="Pfam" id="PF03551">
    <property type="entry name" value="PadR"/>
    <property type="match status" value="1"/>
</dbReference>
<feature type="domain" description="Transcription regulator PadR N-terminal" evidence="1">
    <location>
        <begin position="41"/>
        <end position="87"/>
    </location>
</feature>
<dbReference type="InterPro" id="IPR036388">
    <property type="entry name" value="WH-like_DNA-bd_sf"/>
</dbReference>
<reference evidence="2 3" key="1">
    <citation type="submission" date="2019-07" db="EMBL/GenBank/DDBJ databases">
        <title>New species of Amycolatopsis and Streptomyces.</title>
        <authorList>
            <person name="Duangmal K."/>
            <person name="Teo W.F.A."/>
            <person name="Lipun K."/>
        </authorList>
    </citation>
    <scope>NUCLEOTIDE SEQUENCE [LARGE SCALE GENOMIC DNA]</scope>
    <source>
        <strain evidence="2 3">JCM 30562</strain>
    </source>
</reference>
<evidence type="ECO:0000313" key="3">
    <source>
        <dbReference type="Proteomes" id="UP000318578"/>
    </source>
</evidence>
<evidence type="ECO:0000259" key="1">
    <source>
        <dbReference type="Pfam" id="PF03551"/>
    </source>
</evidence>
<organism evidence="2 3">
    <name type="scientific">Amycolatopsis acidiphila</name>
    <dbReference type="NCBI Taxonomy" id="715473"/>
    <lineage>
        <taxon>Bacteria</taxon>
        <taxon>Bacillati</taxon>
        <taxon>Actinomycetota</taxon>
        <taxon>Actinomycetes</taxon>
        <taxon>Pseudonocardiales</taxon>
        <taxon>Pseudonocardiaceae</taxon>
        <taxon>Amycolatopsis</taxon>
    </lineage>
</organism>
<dbReference type="OrthoDB" id="122286at2"/>
<dbReference type="InterPro" id="IPR005149">
    <property type="entry name" value="Tscrpt_reg_PadR_N"/>
</dbReference>
<dbReference type="Proteomes" id="UP000318578">
    <property type="component" value="Unassembled WGS sequence"/>
</dbReference>
<dbReference type="InterPro" id="IPR036390">
    <property type="entry name" value="WH_DNA-bd_sf"/>
</dbReference>
<gene>
    <name evidence="2" type="ORF">FNH06_37395</name>
</gene>
<comment type="caution">
    <text evidence="2">The sequence shown here is derived from an EMBL/GenBank/DDBJ whole genome shotgun (WGS) entry which is preliminary data.</text>
</comment>
<name>A0A557ZRN0_9PSEU</name>
<keyword evidence="3" id="KW-1185">Reference proteome</keyword>
<dbReference type="AlphaFoldDB" id="A0A557ZRN0"/>
<dbReference type="EMBL" id="VJZA01000131">
    <property type="protein sequence ID" value="TVT14679.1"/>
    <property type="molecule type" value="Genomic_DNA"/>
</dbReference>
<proteinExistence type="predicted"/>
<accession>A0A557ZRN0</accession>
<evidence type="ECO:0000313" key="2">
    <source>
        <dbReference type="EMBL" id="TVT14679.1"/>
    </source>
</evidence>
<dbReference type="SUPFAM" id="SSF46785">
    <property type="entry name" value="Winged helix' DNA-binding domain"/>
    <property type="match status" value="1"/>
</dbReference>